<dbReference type="PROSITE" id="PS50835">
    <property type="entry name" value="IG_LIKE"/>
    <property type="match status" value="3"/>
</dbReference>
<dbReference type="PANTHER" id="PTHR45842">
    <property type="entry name" value="SYNAPTIC ADHESION-LIKE MOLECULE SALM"/>
    <property type="match status" value="1"/>
</dbReference>
<accession>A0A210QSA9</accession>
<feature type="transmembrane region" description="Helical" evidence="7">
    <location>
        <begin position="819"/>
        <end position="841"/>
    </location>
</feature>
<name>A0A210QSA9_MIZYE</name>
<keyword evidence="7" id="KW-1133">Transmembrane helix</keyword>
<dbReference type="InterPro" id="IPR036179">
    <property type="entry name" value="Ig-like_dom_sf"/>
</dbReference>
<dbReference type="SMART" id="SM00365">
    <property type="entry name" value="LRR_SD22"/>
    <property type="match status" value="11"/>
</dbReference>
<dbReference type="Proteomes" id="UP000242188">
    <property type="component" value="Unassembled WGS sequence"/>
</dbReference>
<evidence type="ECO:0000256" key="7">
    <source>
        <dbReference type="SAM" id="Phobius"/>
    </source>
</evidence>
<evidence type="ECO:0000256" key="1">
    <source>
        <dbReference type="ARBA" id="ARBA00022614"/>
    </source>
</evidence>
<dbReference type="InterPro" id="IPR003599">
    <property type="entry name" value="Ig_sub"/>
</dbReference>
<keyword evidence="7" id="KW-0812">Transmembrane</keyword>
<gene>
    <name evidence="10" type="ORF">KP79_PYT11684</name>
</gene>
<dbReference type="SMART" id="SM00082">
    <property type="entry name" value="LRRCT"/>
    <property type="match status" value="1"/>
</dbReference>
<dbReference type="InterPro" id="IPR032675">
    <property type="entry name" value="LRR_dom_sf"/>
</dbReference>
<dbReference type="FunFam" id="2.60.40.10:FF:000161">
    <property type="entry name" value="Leucine rich repeats and immunoglobulin like domains 2"/>
    <property type="match status" value="1"/>
</dbReference>
<evidence type="ECO:0000256" key="4">
    <source>
        <dbReference type="ARBA" id="ARBA00023157"/>
    </source>
</evidence>
<feature type="compositionally biased region" description="Polar residues" evidence="6">
    <location>
        <begin position="961"/>
        <end position="972"/>
    </location>
</feature>
<dbReference type="Pfam" id="PF07679">
    <property type="entry name" value="I-set"/>
    <property type="match status" value="2"/>
</dbReference>
<feature type="region of interest" description="Disordered" evidence="6">
    <location>
        <begin position="1105"/>
        <end position="1133"/>
    </location>
</feature>
<keyword evidence="11" id="KW-1185">Reference proteome</keyword>
<proteinExistence type="predicted"/>
<keyword evidence="7" id="KW-0472">Membrane</keyword>
<dbReference type="AlphaFoldDB" id="A0A210QSA9"/>
<organism evidence="10 11">
    <name type="scientific">Mizuhopecten yessoensis</name>
    <name type="common">Japanese scallop</name>
    <name type="synonym">Patinopecten yessoensis</name>
    <dbReference type="NCBI Taxonomy" id="6573"/>
    <lineage>
        <taxon>Eukaryota</taxon>
        <taxon>Metazoa</taxon>
        <taxon>Spiralia</taxon>
        <taxon>Lophotrochozoa</taxon>
        <taxon>Mollusca</taxon>
        <taxon>Bivalvia</taxon>
        <taxon>Autobranchia</taxon>
        <taxon>Pteriomorphia</taxon>
        <taxon>Pectinida</taxon>
        <taxon>Pectinoidea</taxon>
        <taxon>Pectinidae</taxon>
        <taxon>Mizuhopecten</taxon>
    </lineage>
</organism>
<dbReference type="InterPro" id="IPR003591">
    <property type="entry name" value="Leu-rich_rpt_typical-subtyp"/>
</dbReference>
<dbReference type="FunFam" id="3.80.10.10:FF:000023">
    <property type="entry name" value="Leucine rich repeats and immunoglobulin like domains 3"/>
    <property type="match status" value="1"/>
</dbReference>
<dbReference type="InterPro" id="IPR001611">
    <property type="entry name" value="Leu-rich_rpt"/>
</dbReference>
<feature type="compositionally biased region" description="Polar residues" evidence="6">
    <location>
        <begin position="867"/>
        <end position="887"/>
    </location>
</feature>
<feature type="compositionally biased region" description="Polar residues" evidence="6">
    <location>
        <begin position="987"/>
        <end position="997"/>
    </location>
</feature>
<dbReference type="FunFam" id="2.60.40.10:FF:000150">
    <property type="entry name" value="Leucine rich repeats and immunoglobulin like domains 3"/>
    <property type="match status" value="1"/>
</dbReference>
<dbReference type="Gene3D" id="3.80.10.10">
    <property type="entry name" value="Ribonuclease Inhibitor"/>
    <property type="match status" value="4"/>
</dbReference>
<comment type="caution">
    <text evidence="10">The sequence shown here is derived from an EMBL/GenBank/DDBJ whole genome shotgun (WGS) entry which is preliminary data.</text>
</comment>
<reference evidence="10 11" key="1">
    <citation type="journal article" date="2017" name="Nat. Ecol. Evol.">
        <title>Scallop genome provides insights into evolution of bilaterian karyotype and development.</title>
        <authorList>
            <person name="Wang S."/>
            <person name="Zhang J."/>
            <person name="Jiao W."/>
            <person name="Li J."/>
            <person name="Xun X."/>
            <person name="Sun Y."/>
            <person name="Guo X."/>
            <person name="Huan P."/>
            <person name="Dong B."/>
            <person name="Zhang L."/>
            <person name="Hu X."/>
            <person name="Sun X."/>
            <person name="Wang J."/>
            <person name="Zhao C."/>
            <person name="Wang Y."/>
            <person name="Wang D."/>
            <person name="Huang X."/>
            <person name="Wang R."/>
            <person name="Lv J."/>
            <person name="Li Y."/>
            <person name="Zhang Z."/>
            <person name="Liu B."/>
            <person name="Lu W."/>
            <person name="Hui Y."/>
            <person name="Liang J."/>
            <person name="Zhou Z."/>
            <person name="Hou R."/>
            <person name="Li X."/>
            <person name="Liu Y."/>
            <person name="Li H."/>
            <person name="Ning X."/>
            <person name="Lin Y."/>
            <person name="Zhao L."/>
            <person name="Xing Q."/>
            <person name="Dou J."/>
            <person name="Li Y."/>
            <person name="Mao J."/>
            <person name="Guo H."/>
            <person name="Dou H."/>
            <person name="Li T."/>
            <person name="Mu C."/>
            <person name="Jiang W."/>
            <person name="Fu Q."/>
            <person name="Fu X."/>
            <person name="Miao Y."/>
            <person name="Liu J."/>
            <person name="Yu Q."/>
            <person name="Li R."/>
            <person name="Liao H."/>
            <person name="Li X."/>
            <person name="Kong Y."/>
            <person name="Jiang Z."/>
            <person name="Chourrout D."/>
            <person name="Li R."/>
            <person name="Bao Z."/>
        </authorList>
    </citation>
    <scope>NUCLEOTIDE SEQUENCE [LARGE SCALE GENOMIC DNA]</scope>
    <source>
        <strain evidence="10 11">PY_sf001</strain>
    </source>
</reference>
<dbReference type="Pfam" id="PF13855">
    <property type="entry name" value="LRR_8"/>
    <property type="match status" value="5"/>
</dbReference>
<evidence type="ECO:0000256" key="3">
    <source>
        <dbReference type="ARBA" id="ARBA00022737"/>
    </source>
</evidence>
<evidence type="ECO:0000256" key="8">
    <source>
        <dbReference type="SAM" id="SignalP"/>
    </source>
</evidence>
<dbReference type="InterPro" id="IPR050467">
    <property type="entry name" value="LRFN"/>
</dbReference>
<dbReference type="InterPro" id="IPR003598">
    <property type="entry name" value="Ig_sub2"/>
</dbReference>
<dbReference type="SMART" id="SM00409">
    <property type="entry name" value="IG"/>
    <property type="match status" value="3"/>
</dbReference>
<dbReference type="InterPro" id="IPR013783">
    <property type="entry name" value="Ig-like_fold"/>
</dbReference>
<keyword evidence="4" id="KW-1015">Disulfide bond</keyword>
<feature type="region of interest" description="Disordered" evidence="6">
    <location>
        <begin position="1032"/>
        <end position="1060"/>
    </location>
</feature>
<dbReference type="SMART" id="SM00369">
    <property type="entry name" value="LRR_TYP"/>
    <property type="match status" value="16"/>
</dbReference>
<dbReference type="SUPFAM" id="SSF52058">
    <property type="entry name" value="L domain-like"/>
    <property type="match status" value="2"/>
</dbReference>
<evidence type="ECO:0000313" key="10">
    <source>
        <dbReference type="EMBL" id="OWF51621.1"/>
    </source>
</evidence>
<dbReference type="Gene3D" id="2.60.40.10">
    <property type="entry name" value="Immunoglobulins"/>
    <property type="match status" value="3"/>
</dbReference>
<keyword evidence="5" id="KW-0325">Glycoprotein</keyword>
<dbReference type="EMBL" id="NEDP02002179">
    <property type="protein sequence ID" value="OWF51621.1"/>
    <property type="molecule type" value="Genomic_DNA"/>
</dbReference>
<feature type="compositionally biased region" description="Polar residues" evidence="6">
    <location>
        <begin position="939"/>
        <end position="952"/>
    </location>
</feature>
<evidence type="ECO:0000313" key="11">
    <source>
        <dbReference type="Proteomes" id="UP000242188"/>
    </source>
</evidence>
<evidence type="ECO:0000256" key="6">
    <source>
        <dbReference type="SAM" id="MobiDB-lite"/>
    </source>
</evidence>
<feature type="domain" description="Ig-like" evidence="9">
    <location>
        <begin position="508"/>
        <end position="604"/>
    </location>
</feature>
<dbReference type="SMART" id="SM00013">
    <property type="entry name" value="LRRNT"/>
    <property type="match status" value="1"/>
</dbReference>
<dbReference type="InterPro" id="IPR000483">
    <property type="entry name" value="Cys-rich_flank_reg_C"/>
</dbReference>
<evidence type="ECO:0000256" key="5">
    <source>
        <dbReference type="ARBA" id="ARBA00023180"/>
    </source>
</evidence>
<protein>
    <submittedName>
        <fullName evidence="10">Leucine-rich repeats and immunoglobulin-like domains protein 3</fullName>
    </submittedName>
</protein>
<feature type="domain" description="Ig-like" evidence="9">
    <location>
        <begin position="702"/>
        <end position="789"/>
    </location>
</feature>
<dbReference type="PANTHER" id="PTHR45842:SF21">
    <property type="entry name" value="IG-LIKE DOMAIN-CONTAINING PROTEIN"/>
    <property type="match status" value="1"/>
</dbReference>
<keyword evidence="3" id="KW-0677">Repeat</keyword>
<evidence type="ECO:0000256" key="2">
    <source>
        <dbReference type="ARBA" id="ARBA00022729"/>
    </source>
</evidence>
<dbReference type="FunFam" id="3.80.10.10:FF:001164">
    <property type="entry name" value="GH01279p"/>
    <property type="match status" value="1"/>
</dbReference>
<sequence>MAAVLLYFAFTAFVLEGLLLHNVAGENHMCASACSCLLNLVDCSKLGLIEVPRDLPVFVTRLELQFNGISSITADDFRGLNNLTQLDLSNNEIRFLNESVFLHLPALKQLKINHNKLTEVPMLKGLTSLTTLELNHNRIHTLAMELTTHMAQLKVLELSHNQIVDIVPGVFPVNNTLQKLTLNGNGLETFESGCFDNLTSLEVLKMNKNRIRFLPKNLFSKMNKLKTLEITKNQLRQIEGLLFQQLSNLQTLKLRKNQISVLMDGAFYGLTKIQSLQLDHNNISNVTQSWLYRMESLKQLSLTNNRIQIIDPESLEVCKNLQLLDLTNNRLTSITRGSFSELNNLRSLYLSDNHISNIEDGAFRDLQSLELLELNNNAISWTIEDMNGAFTGLTALTKLGLENNKIKSIAQNAFSGLSQVVRLNLLNNPITSIQRDALRVMTQLSQLSFNSSSLLCDCQLSWLPQWLEEKGFQSTVTAVCAHPAKHRGKNIYTIDPQEFKCEGDFLQPVITVSPVSQIALKGQNITLNCSANSTMQSHTQFSWKKNNMLLMDKNVENFVRADGDIYNYTSHLHLTRIQDSDMGLYQCIISNEFGSAYSNKSDIRVHVFPKFVKTPIDVTVKAGHTARLQCAATGQPNPIIKWNKDGDDFPAARERRVHVMTADDVFFIVEVNRKDEGVYSCTAKNAAGMISANATLRVLESPTFVKPMETMKVTSVGDTAVLECMAAGSPAPSLSWLKNDQPLKESQRYFFTAGNQLLIIVQTERSDHGSYTCVMSNTLGKETGSTNLRVIPKNRGAVTEVKGGQQGNNGPSDESTTTGIIIIAVVCCVVGTSLVWVIIIYQTRKRHEMYSATPTDETTLPGEIPSSGYTSSEKEGSFTQPVPMTTPNFQYHDYQMKESGYESSSGRFRAARAAIFPSDVDEEDHQQSVPLTLGEHQLGSDSPENSVSSLHYPNSDETDSLKSSHSTNSTRASDQHTLRTFHPVPTNHDTLSSSRVSANVDASGGGYCEGCDQCQGLTSGERQNCHSANYRHSLYNSPQQSGMPIHHGSQPQPPGASHPGIDYQVEDAVCDSQHNVCNCRCTSPVHNNSPIPVPSNSTVCHHVMKSPSPTPPHHGVPPHVVPNIPNPYSHQNPSLLNTHDCQVCANNKPSLSRNVAKDSNHHNNYKEVLVVGGTHRTSSGAIDKIPPVIPPKHRRSQSSSHSKANGVTQNGTLKSLDGKTVDV</sequence>
<dbReference type="InterPro" id="IPR013098">
    <property type="entry name" value="Ig_I-set"/>
</dbReference>
<dbReference type="PROSITE" id="PS51450">
    <property type="entry name" value="LRR"/>
    <property type="match status" value="7"/>
</dbReference>
<keyword evidence="1" id="KW-0433">Leucine-rich repeat</keyword>
<feature type="signal peptide" evidence="8">
    <location>
        <begin position="1"/>
        <end position="25"/>
    </location>
</feature>
<evidence type="ECO:0000259" key="9">
    <source>
        <dbReference type="PROSITE" id="PS50835"/>
    </source>
</evidence>
<feature type="compositionally biased region" description="Low complexity" evidence="6">
    <location>
        <begin position="1117"/>
        <end position="1127"/>
    </location>
</feature>
<dbReference type="STRING" id="6573.A0A210QSA9"/>
<feature type="region of interest" description="Disordered" evidence="6">
    <location>
        <begin position="934"/>
        <end position="997"/>
    </location>
</feature>
<dbReference type="Pfam" id="PF13927">
    <property type="entry name" value="Ig_3"/>
    <property type="match status" value="1"/>
</dbReference>
<feature type="domain" description="Ig-like" evidence="9">
    <location>
        <begin position="609"/>
        <end position="697"/>
    </location>
</feature>
<dbReference type="InterPro" id="IPR000372">
    <property type="entry name" value="LRRNT"/>
</dbReference>
<feature type="chain" id="PRO_5013143453" evidence="8">
    <location>
        <begin position="26"/>
        <end position="1223"/>
    </location>
</feature>
<keyword evidence="2 8" id="KW-0732">Signal</keyword>
<dbReference type="InterPro" id="IPR007110">
    <property type="entry name" value="Ig-like_dom"/>
</dbReference>
<dbReference type="SUPFAM" id="SSF48726">
    <property type="entry name" value="Immunoglobulin"/>
    <property type="match status" value="3"/>
</dbReference>
<feature type="region of interest" description="Disordered" evidence="6">
    <location>
        <begin position="852"/>
        <end position="887"/>
    </location>
</feature>
<feature type="region of interest" description="Disordered" evidence="6">
    <location>
        <begin position="1175"/>
        <end position="1223"/>
    </location>
</feature>
<dbReference type="OrthoDB" id="5917255at2759"/>
<dbReference type="SMART" id="SM00408">
    <property type="entry name" value="IGc2"/>
    <property type="match status" value="3"/>
</dbReference>